<dbReference type="PANTHER" id="PTHR38108">
    <property type="entry name" value="UPF0319 PROTEIN YCCT"/>
    <property type="match status" value="1"/>
</dbReference>
<evidence type="ECO:0000256" key="2">
    <source>
        <dbReference type="ARBA" id="ARBA00022729"/>
    </source>
</evidence>
<dbReference type="RefSeq" id="WP_067415823.1">
    <property type="nucleotide sequence ID" value="NZ_LNTY01000034.1"/>
</dbReference>
<dbReference type="EMBL" id="LNTY01000034">
    <property type="protein sequence ID" value="KXF81270.1"/>
    <property type="molecule type" value="Genomic_DNA"/>
</dbReference>
<proteinExistence type="inferred from homology"/>
<comment type="caution">
    <text evidence="3">The sequence shown here is derived from an EMBL/GenBank/DDBJ whole genome shotgun (WGS) entry which is preliminary data.</text>
</comment>
<name>A0A135I736_9GAMM</name>
<evidence type="ECO:0008006" key="5">
    <source>
        <dbReference type="Google" id="ProtNLM"/>
    </source>
</evidence>
<dbReference type="Proteomes" id="UP000070529">
    <property type="component" value="Unassembled WGS sequence"/>
</dbReference>
<comment type="similarity">
    <text evidence="1">Belongs to the UPF0319 family.</text>
</comment>
<gene>
    <name evidence="3" type="ORF">ATN88_00515</name>
</gene>
<accession>A0A135I736</accession>
<dbReference type="InterPro" id="IPR018635">
    <property type="entry name" value="UPF0319"/>
</dbReference>
<dbReference type="PANTHER" id="PTHR38108:SF1">
    <property type="entry name" value="UPF0319 PROTEIN YCCT"/>
    <property type="match status" value="1"/>
</dbReference>
<keyword evidence="4" id="KW-1185">Reference proteome</keyword>
<keyword evidence="2" id="KW-0732">Signal</keyword>
<dbReference type="Pfam" id="PF09829">
    <property type="entry name" value="DUF2057"/>
    <property type="match status" value="1"/>
</dbReference>
<evidence type="ECO:0000313" key="3">
    <source>
        <dbReference type="EMBL" id="KXF81270.1"/>
    </source>
</evidence>
<sequence>MRRFFYSLIILMGFLPVVSQAEVVVKLHKDVEALVVNGEELPLSVTTKTKFTLPDGVNQLVVRVSKLVQSTSTDWDKFKSDPLVLTFNVSDTELEVLPTKRIFSERDIGNFKKSPSFKLVDSKGNETQANQTLLPKGPGLMRDHQKEINLFNKKYGLKFQKAEELQSGPAELDIPTNNSSVPVPAAVAATVLAPEEATTPKVNTTKAAAAQKSVQSNPGHSMILMQADFLRLDVEEQQQFLRWAVENVGS</sequence>
<reference evidence="3 4" key="1">
    <citation type="submission" date="2015-11" db="EMBL/GenBank/DDBJ databases">
        <title>Genomic Taxonomy of the Vibrionaceae.</title>
        <authorList>
            <person name="Gomez-Gil B."/>
            <person name="Enciso-Ibarra J."/>
        </authorList>
    </citation>
    <scope>NUCLEOTIDE SEQUENCE [LARGE SCALE GENOMIC DNA]</scope>
    <source>
        <strain evidence="3 4">CAIM 912</strain>
    </source>
</reference>
<protein>
    <recommendedName>
        <fullName evidence="5">DUF2057 domain-containing protein</fullName>
    </recommendedName>
</protein>
<evidence type="ECO:0000313" key="4">
    <source>
        <dbReference type="Proteomes" id="UP000070529"/>
    </source>
</evidence>
<organism evidence="3 4">
    <name type="scientific">Enterovibrio coralii</name>
    <dbReference type="NCBI Taxonomy" id="294935"/>
    <lineage>
        <taxon>Bacteria</taxon>
        <taxon>Pseudomonadati</taxon>
        <taxon>Pseudomonadota</taxon>
        <taxon>Gammaproteobacteria</taxon>
        <taxon>Vibrionales</taxon>
        <taxon>Vibrionaceae</taxon>
        <taxon>Enterovibrio</taxon>
    </lineage>
</organism>
<evidence type="ECO:0000256" key="1">
    <source>
        <dbReference type="ARBA" id="ARBA00008490"/>
    </source>
</evidence>
<dbReference type="AlphaFoldDB" id="A0A135I736"/>